<accession>A0A9D2EK81</accession>
<gene>
    <name evidence="1" type="ORF">H9968_02920</name>
</gene>
<organism evidence="1 2">
    <name type="scientific">Candidatus Anaerobutyricum stercoris</name>
    <dbReference type="NCBI Taxonomy" id="2838457"/>
    <lineage>
        <taxon>Bacteria</taxon>
        <taxon>Bacillati</taxon>
        <taxon>Bacillota</taxon>
        <taxon>Clostridia</taxon>
        <taxon>Lachnospirales</taxon>
        <taxon>Lachnospiraceae</taxon>
        <taxon>Anaerobutyricum</taxon>
    </lineage>
</organism>
<dbReference type="EMBL" id="DXBR01000036">
    <property type="protein sequence ID" value="HIZ38866.1"/>
    <property type="molecule type" value="Genomic_DNA"/>
</dbReference>
<protein>
    <submittedName>
        <fullName evidence="1">Phage scaffolding protein</fullName>
    </submittedName>
</protein>
<comment type="caution">
    <text evidence="1">The sequence shown here is derived from an EMBL/GenBank/DDBJ whole genome shotgun (WGS) entry which is preliminary data.</text>
</comment>
<dbReference type="AlphaFoldDB" id="A0A9D2EK81"/>
<dbReference type="Pfam" id="PF06810">
    <property type="entry name" value="Phage_scaffold"/>
    <property type="match status" value="1"/>
</dbReference>
<dbReference type="Proteomes" id="UP000824049">
    <property type="component" value="Unassembled WGS sequence"/>
</dbReference>
<sequence length="180" mass="19624">MNTEELQKQGLTQEQINYVMAEYGKELNPLKAERDSLKTQLGTAQASLKEFEGIDPKNVGELQTKVSTLTQELATAKAEGEQQVADLKFNVAVEAAIRAAGGRNEKAVMAMLDVDTLKASKNQDKDIQAAIEAVRKENDYLFVPDKPVPKVVSSTPGVSGKTDDLKTRANDALRSFLGKE</sequence>
<name>A0A9D2EK81_9FIRM</name>
<dbReference type="InterPro" id="IPR009636">
    <property type="entry name" value="SCAF"/>
</dbReference>
<reference evidence="1" key="2">
    <citation type="submission" date="2021-04" db="EMBL/GenBank/DDBJ databases">
        <authorList>
            <person name="Gilroy R."/>
        </authorList>
    </citation>
    <scope>NUCLEOTIDE SEQUENCE</scope>
    <source>
        <strain evidence="1">CHK179-28034</strain>
    </source>
</reference>
<reference evidence="1" key="1">
    <citation type="journal article" date="2021" name="PeerJ">
        <title>Extensive microbial diversity within the chicken gut microbiome revealed by metagenomics and culture.</title>
        <authorList>
            <person name="Gilroy R."/>
            <person name="Ravi A."/>
            <person name="Getino M."/>
            <person name="Pursley I."/>
            <person name="Horton D.L."/>
            <person name="Alikhan N.F."/>
            <person name="Baker D."/>
            <person name="Gharbi K."/>
            <person name="Hall N."/>
            <person name="Watson M."/>
            <person name="Adriaenssens E.M."/>
            <person name="Foster-Nyarko E."/>
            <person name="Jarju S."/>
            <person name="Secka A."/>
            <person name="Antonio M."/>
            <person name="Oren A."/>
            <person name="Chaudhuri R.R."/>
            <person name="La Ragione R."/>
            <person name="Hildebrand F."/>
            <person name="Pallen M.J."/>
        </authorList>
    </citation>
    <scope>NUCLEOTIDE SEQUENCE</scope>
    <source>
        <strain evidence="1">CHK179-28034</strain>
    </source>
</reference>
<evidence type="ECO:0000313" key="2">
    <source>
        <dbReference type="Proteomes" id="UP000824049"/>
    </source>
</evidence>
<proteinExistence type="predicted"/>
<evidence type="ECO:0000313" key="1">
    <source>
        <dbReference type="EMBL" id="HIZ38866.1"/>
    </source>
</evidence>